<name>A0A1F6W4N2_9BACT</name>
<dbReference type="Gene3D" id="3.30.420.40">
    <property type="match status" value="2"/>
</dbReference>
<dbReference type="GO" id="GO:0061711">
    <property type="term" value="F:tRNA N(6)-L-threonylcarbamoyladenine synthase activity"/>
    <property type="evidence" value="ECO:0007669"/>
    <property type="project" value="UniProtKB-EC"/>
</dbReference>
<feature type="binding site" evidence="6">
    <location>
        <begin position="170"/>
        <end position="174"/>
    </location>
    <ligand>
        <name>substrate</name>
    </ligand>
</feature>
<evidence type="ECO:0000256" key="6">
    <source>
        <dbReference type="HAMAP-Rule" id="MF_01445"/>
    </source>
</evidence>
<protein>
    <recommendedName>
        <fullName evidence="6">tRNA N6-adenosine threonylcarbamoyltransferase</fullName>
        <ecNumber evidence="6">2.3.1.234</ecNumber>
    </recommendedName>
    <alternativeName>
        <fullName evidence="6">N6-L-threonylcarbamoyladenine synthase</fullName>
        <shortName evidence="6">t(6)A synthase</shortName>
    </alternativeName>
    <alternativeName>
        <fullName evidence="6">t(6)A37 threonylcarbamoyladenosine biosynthesis protein TsaD</fullName>
    </alternativeName>
    <alternativeName>
        <fullName evidence="6">tRNA threonylcarbamoyladenosine biosynthesis protein TsaD</fullName>
    </alternativeName>
</protein>
<reference evidence="8 9" key="1">
    <citation type="journal article" date="2016" name="Nat. Commun.">
        <title>Thousands of microbial genomes shed light on interconnected biogeochemical processes in an aquifer system.</title>
        <authorList>
            <person name="Anantharaman K."/>
            <person name="Brown C.T."/>
            <person name="Hug L.A."/>
            <person name="Sharon I."/>
            <person name="Castelle C.J."/>
            <person name="Probst A.J."/>
            <person name="Thomas B.C."/>
            <person name="Singh A."/>
            <person name="Wilkins M.J."/>
            <person name="Karaoz U."/>
            <person name="Brodie E.L."/>
            <person name="Williams K.H."/>
            <person name="Hubbard S.S."/>
            <person name="Banfield J.F."/>
        </authorList>
    </citation>
    <scope>NUCLEOTIDE SEQUENCE [LARGE SCALE GENOMIC DNA]</scope>
</reference>
<dbReference type="InterPro" id="IPR017861">
    <property type="entry name" value="KAE1/TsaD"/>
</dbReference>
<dbReference type="GO" id="GO:0005506">
    <property type="term" value="F:iron ion binding"/>
    <property type="evidence" value="ECO:0007669"/>
    <property type="project" value="UniProtKB-UniRule"/>
</dbReference>
<dbReference type="PANTHER" id="PTHR11735">
    <property type="entry name" value="TRNA N6-ADENOSINE THREONYLCARBAMOYLTRANSFERASE"/>
    <property type="match status" value="1"/>
</dbReference>
<dbReference type="EC" id="2.3.1.234" evidence="6"/>
<feature type="binding site" evidence="6">
    <location>
        <position position="129"/>
    </location>
    <ligand>
        <name>Fe cation</name>
        <dbReference type="ChEBI" id="CHEBI:24875"/>
    </ligand>
</feature>
<feature type="binding site" evidence="6">
    <location>
        <position position="133"/>
    </location>
    <ligand>
        <name>Fe cation</name>
        <dbReference type="ChEBI" id="CHEBI:24875"/>
    </ligand>
</feature>
<dbReference type="Proteomes" id="UP000178374">
    <property type="component" value="Unassembled WGS sequence"/>
</dbReference>
<keyword evidence="6" id="KW-0408">Iron</keyword>
<feature type="binding site" evidence="6">
    <location>
        <position position="365"/>
    </location>
    <ligand>
        <name>Fe cation</name>
        <dbReference type="ChEBI" id="CHEBI:24875"/>
    </ligand>
</feature>
<comment type="caution">
    <text evidence="8">The sequence shown here is derived from an EMBL/GenBank/DDBJ whole genome shotgun (WGS) entry which is preliminary data.</text>
</comment>
<feature type="domain" description="Gcp-like" evidence="7">
    <location>
        <begin position="163"/>
        <end position="371"/>
    </location>
</feature>
<sequence>MKEFAVKENMIILSIETSCDDTGITIMEAKGETRNPSFEILADNLASQTKIHIKYGGVFPVLAKKEHKKNLPILLEQTLRQAKLKDKKSPVDVIAVTYGPGLEMCLWEGITFAQDLAKKWNIPVIPVNHMEGHVFSVFGKNKPARNASRSDSGGGKFKIPKVHTPILSLLVSGGHTQLVLSKQWMKYEIIGETLDDAVGEAFDKVARMLDLPYPGGPEISRLVELERKSKLLRVRNFPTEKLLKSRAVALRTPYESSFSFSLPRPMLYSKNFDFSFAGLKTAVLYLIRKIGKLDEETKSKIALEFENSAIECLVYKTKKAIEKYKIKTLIVAGGVAINKHLRNEVKKSIGKNIKLFLPTKELSRDNSIMIGIAGYLNYIKNKKKIPKLDNIKATGNLSFSQARRA</sequence>
<keyword evidence="6" id="KW-0963">Cytoplasm</keyword>
<proteinExistence type="inferred from homology"/>
<accession>A0A1F6W4N2</accession>
<evidence type="ECO:0000256" key="5">
    <source>
        <dbReference type="ARBA" id="ARBA00048117"/>
    </source>
</evidence>
<comment type="similarity">
    <text evidence="6">Belongs to the KAE1 / TsaD family.</text>
</comment>
<dbReference type="PANTHER" id="PTHR11735:SF6">
    <property type="entry name" value="TRNA N6-ADENOSINE THREONYLCARBAMOYLTRANSFERASE, MITOCHONDRIAL"/>
    <property type="match status" value="1"/>
</dbReference>
<evidence type="ECO:0000256" key="4">
    <source>
        <dbReference type="ARBA" id="ARBA00023315"/>
    </source>
</evidence>
<comment type="cofactor">
    <cofactor evidence="6">
        <name>Fe(2+)</name>
        <dbReference type="ChEBI" id="CHEBI:29033"/>
    </cofactor>
    <text evidence="6">Binds 1 Fe(2+) ion per subunit.</text>
</comment>
<dbReference type="PRINTS" id="PR00789">
    <property type="entry name" value="OSIALOPTASE"/>
</dbReference>
<keyword evidence="2 6" id="KW-0819">tRNA processing</keyword>
<feature type="domain" description="Gcp-like" evidence="7">
    <location>
        <begin position="39"/>
        <end position="141"/>
    </location>
</feature>
<feature type="binding site" evidence="6">
    <location>
        <position position="216"/>
    </location>
    <ligand>
        <name>substrate</name>
    </ligand>
</feature>
<comment type="caution">
    <text evidence="6">Lacks conserved residue(s) required for the propagation of feature annotation.</text>
</comment>
<evidence type="ECO:0000259" key="7">
    <source>
        <dbReference type="Pfam" id="PF00814"/>
    </source>
</evidence>
<comment type="subcellular location">
    <subcellularLocation>
        <location evidence="6">Cytoplasm</location>
    </subcellularLocation>
</comment>
<evidence type="ECO:0000256" key="1">
    <source>
        <dbReference type="ARBA" id="ARBA00022679"/>
    </source>
</evidence>
<dbReference type="InterPro" id="IPR000905">
    <property type="entry name" value="Gcp-like_dom"/>
</dbReference>
<gene>
    <name evidence="6" type="primary">tsaD</name>
    <name evidence="8" type="ORF">A3B85_00515</name>
</gene>
<dbReference type="HAMAP" id="MF_01445">
    <property type="entry name" value="TsaD"/>
    <property type="match status" value="1"/>
</dbReference>
<feature type="binding site" evidence="6">
    <location>
        <position position="203"/>
    </location>
    <ligand>
        <name>substrate</name>
    </ligand>
</feature>
<keyword evidence="1 6" id="KW-0808">Transferase</keyword>
<dbReference type="SUPFAM" id="SSF53067">
    <property type="entry name" value="Actin-like ATPase domain"/>
    <property type="match status" value="2"/>
</dbReference>
<dbReference type="STRING" id="1801750.A3B85_00515"/>
<comment type="catalytic activity">
    <reaction evidence="5 6">
        <text>L-threonylcarbamoyladenylate + adenosine(37) in tRNA = N(6)-L-threonylcarbamoyladenosine(37) in tRNA + AMP + H(+)</text>
        <dbReference type="Rhea" id="RHEA:37059"/>
        <dbReference type="Rhea" id="RHEA-COMP:10162"/>
        <dbReference type="Rhea" id="RHEA-COMP:10163"/>
        <dbReference type="ChEBI" id="CHEBI:15378"/>
        <dbReference type="ChEBI" id="CHEBI:73682"/>
        <dbReference type="ChEBI" id="CHEBI:74411"/>
        <dbReference type="ChEBI" id="CHEBI:74418"/>
        <dbReference type="ChEBI" id="CHEBI:456215"/>
        <dbReference type="EC" id="2.3.1.234"/>
    </reaction>
</comment>
<dbReference type="EMBL" id="MFUA01000018">
    <property type="protein sequence ID" value="OGI76804.1"/>
    <property type="molecule type" value="Genomic_DNA"/>
</dbReference>
<dbReference type="InterPro" id="IPR022450">
    <property type="entry name" value="TsaD"/>
</dbReference>
<evidence type="ECO:0000256" key="3">
    <source>
        <dbReference type="ARBA" id="ARBA00022723"/>
    </source>
</evidence>
<dbReference type="InterPro" id="IPR043129">
    <property type="entry name" value="ATPase_NBD"/>
</dbReference>
<dbReference type="AlphaFoldDB" id="A0A1F6W4N2"/>
<feature type="binding site" evidence="6">
    <location>
        <position position="338"/>
    </location>
    <ligand>
        <name>substrate</name>
    </ligand>
</feature>
<organism evidence="8 9">
    <name type="scientific">Candidatus Nomurabacteria bacterium RIFCSPHIGHO2_02_FULL_37_13</name>
    <dbReference type="NCBI Taxonomy" id="1801750"/>
    <lineage>
        <taxon>Bacteria</taxon>
        <taxon>Candidatus Nomuraibacteriota</taxon>
    </lineage>
</organism>
<dbReference type="GO" id="GO:0005737">
    <property type="term" value="C:cytoplasm"/>
    <property type="evidence" value="ECO:0007669"/>
    <property type="project" value="UniProtKB-SubCell"/>
</dbReference>
<evidence type="ECO:0000256" key="2">
    <source>
        <dbReference type="ARBA" id="ARBA00022694"/>
    </source>
</evidence>
<comment type="function">
    <text evidence="6">Required for the formation of a threonylcarbamoyl group on adenosine at position 37 (t(6)A37) in tRNAs that read codons beginning with adenine. Is involved in the transfer of the threonylcarbamoyl moiety of threonylcarbamoyl-AMP (TC-AMP) to the N6 group of A37, together with TsaE and TsaB. TsaD likely plays a direct catalytic role in this reaction.</text>
</comment>
<dbReference type="Pfam" id="PF00814">
    <property type="entry name" value="TsaD"/>
    <property type="match status" value="2"/>
</dbReference>
<evidence type="ECO:0000313" key="8">
    <source>
        <dbReference type="EMBL" id="OGI76804.1"/>
    </source>
</evidence>
<keyword evidence="4 6" id="KW-0012">Acyltransferase</keyword>
<evidence type="ECO:0000313" key="9">
    <source>
        <dbReference type="Proteomes" id="UP000178374"/>
    </source>
</evidence>
<dbReference type="GO" id="GO:0002949">
    <property type="term" value="P:tRNA threonylcarbamoyladenosine modification"/>
    <property type="evidence" value="ECO:0007669"/>
    <property type="project" value="UniProtKB-UniRule"/>
</dbReference>
<keyword evidence="3 6" id="KW-0479">Metal-binding</keyword>